<feature type="compositionally biased region" description="Basic and acidic residues" evidence="10">
    <location>
        <begin position="286"/>
        <end position="298"/>
    </location>
</feature>
<dbReference type="InterPro" id="IPR001708">
    <property type="entry name" value="YidC/ALB3/OXA1/COX18"/>
</dbReference>
<dbReference type="PANTHER" id="PTHR12428">
    <property type="entry name" value="OXA1"/>
    <property type="match status" value="1"/>
</dbReference>
<feature type="transmembrane region" description="Helical" evidence="11">
    <location>
        <begin position="191"/>
        <end position="213"/>
    </location>
</feature>
<keyword evidence="8" id="KW-0143">Chaperone</keyword>
<dbReference type="Pfam" id="PF02096">
    <property type="entry name" value="60KD_IMP"/>
    <property type="match status" value="1"/>
</dbReference>
<reference evidence="13" key="2">
    <citation type="journal article" date="2021" name="PeerJ">
        <title>Extensive microbial diversity within the chicken gut microbiome revealed by metagenomics and culture.</title>
        <authorList>
            <person name="Gilroy R."/>
            <person name="Ravi A."/>
            <person name="Getino M."/>
            <person name="Pursley I."/>
            <person name="Horton D.L."/>
            <person name="Alikhan N.F."/>
            <person name="Baker D."/>
            <person name="Gharbi K."/>
            <person name="Hall N."/>
            <person name="Watson M."/>
            <person name="Adriaenssens E.M."/>
            <person name="Foster-Nyarko E."/>
            <person name="Jarju S."/>
            <person name="Secka A."/>
            <person name="Antonio M."/>
            <person name="Oren A."/>
            <person name="Chaudhuri R.R."/>
            <person name="La Ragione R."/>
            <person name="Hildebrand F."/>
            <person name="Pallen M.J."/>
        </authorList>
    </citation>
    <scope>NUCLEOTIDE SEQUENCE</scope>
    <source>
        <strain evidence="13">CHK199-13235</strain>
    </source>
</reference>
<dbReference type="GO" id="GO:0015031">
    <property type="term" value="P:protein transport"/>
    <property type="evidence" value="ECO:0007669"/>
    <property type="project" value="UniProtKB-KW"/>
</dbReference>
<dbReference type="Proteomes" id="UP000824002">
    <property type="component" value="Unassembled WGS sequence"/>
</dbReference>
<dbReference type="NCBIfam" id="TIGR03592">
    <property type="entry name" value="yidC_oxa1_cterm"/>
    <property type="match status" value="1"/>
</dbReference>
<evidence type="ECO:0000256" key="10">
    <source>
        <dbReference type="SAM" id="MobiDB-lite"/>
    </source>
</evidence>
<gene>
    <name evidence="13" type="primary">yidC</name>
    <name evidence="13" type="ORF">IAB51_12760</name>
</gene>
<evidence type="ECO:0000256" key="3">
    <source>
        <dbReference type="ARBA" id="ARBA00022475"/>
    </source>
</evidence>
<evidence type="ECO:0000313" key="14">
    <source>
        <dbReference type="Proteomes" id="UP000824002"/>
    </source>
</evidence>
<dbReference type="CDD" id="cd20070">
    <property type="entry name" value="5TM_YidC_Alb3"/>
    <property type="match status" value="1"/>
</dbReference>
<evidence type="ECO:0000256" key="5">
    <source>
        <dbReference type="ARBA" id="ARBA00022927"/>
    </source>
</evidence>
<evidence type="ECO:0000259" key="12">
    <source>
        <dbReference type="Pfam" id="PF02096"/>
    </source>
</evidence>
<dbReference type="InterPro" id="IPR028055">
    <property type="entry name" value="YidC/Oxa/ALB_C"/>
</dbReference>
<dbReference type="CDD" id="cd22249">
    <property type="entry name" value="UDM1_RNF168_RNF169-like"/>
    <property type="match status" value="1"/>
</dbReference>
<reference evidence="13" key="1">
    <citation type="submission" date="2020-10" db="EMBL/GenBank/DDBJ databases">
        <authorList>
            <person name="Gilroy R."/>
        </authorList>
    </citation>
    <scope>NUCLEOTIDE SEQUENCE</scope>
    <source>
        <strain evidence="13">CHK199-13235</strain>
    </source>
</reference>
<evidence type="ECO:0000313" key="13">
    <source>
        <dbReference type="EMBL" id="HIS77648.1"/>
    </source>
</evidence>
<dbReference type="GO" id="GO:0032977">
    <property type="term" value="F:membrane insertase activity"/>
    <property type="evidence" value="ECO:0007669"/>
    <property type="project" value="InterPro"/>
</dbReference>
<keyword evidence="5" id="KW-0653">Protein transport</keyword>
<feature type="domain" description="Membrane insertase YidC/Oxa/ALB C-terminal" evidence="12">
    <location>
        <begin position="23"/>
        <end position="271"/>
    </location>
</feature>
<evidence type="ECO:0000256" key="2">
    <source>
        <dbReference type="ARBA" id="ARBA00022448"/>
    </source>
</evidence>
<sequence length="379" mass="43972">MTQLFGYPLGWIMWLLYTVIPNYGICLILFTVMVRAILFPLSIKQQKSSAKMSVFQPKMAEIQKKYANNKEKQQEEMMKLYQDHGYNPMSGCLPLLIQFPILFGIIDVVYNPLKHILRIPSDVITQLSDIMSQHVAQFNSYQAELQIVSAIQNPDTAGWFSSVGAEYVDKIANFDYSLFGLNLGIVPEISLNWMILVPILSGVTSFLVSLVSMKTNPSMNANQQSGCMMKGMMYGMPLFSVWIAFTVPVGVGIYWIISNVLAGAQSIILNKMYSPSRYKEEYEQKMREVEEQKRLEREKRRKKKLERGEELAEEDMTEEELKQFKKARRQQRTEDPDRNPEEEYLTSKEQARRRLAEARRRDAEKYGEEYHEVTDKDLM</sequence>
<keyword evidence="3" id="KW-1003">Cell membrane</keyword>
<accession>A0A9D1K215</accession>
<dbReference type="PANTHER" id="PTHR12428:SF65">
    <property type="entry name" value="CYTOCHROME C OXIDASE ASSEMBLY PROTEIN COX18, MITOCHONDRIAL"/>
    <property type="match status" value="1"/>
</dbReference>
<dbReference type="GO" id="GO:0051205">
    <property type="term" value="P:protein insertion into membrane"/>
    <property type="evidence" value="ECO:0007669"/>
    <property type="project" value="TreeGrafter"/>
</dbReference>
<evidence type="ECO:0000256" key="7">
    <source>
        <dbReference type="ARBA" id="ARBA00023136"/>
    </source>
</evidence>
<dbReference type="AlphaFoldDB" id="A0A9D1K215"/>
<keyword evidence="2" id="KW-0813">Transport</keyword>
<evidence type="ECO:0000256" key="8">
    <source>
        <dbReference type="ARBA" id="ARBA00023186"/>
    </source>
</evidence>
<feature type="region of interest" description="Disordered" evidence="10">
    <location>
        <begin position="286"/>
        <end position="379"/>
    </location>
</feature>
<evidence type="ECO:0000256" key="6">
    <source>
        <dbReference type="ARBA" id="ARBA00022989"/>
    </source>
</evidence>
<dbReference type="EMBL" id="DVJP01000082">
    <property type="protein sequence ID" value="HIS77648.1"/>
    <property type="molecule type" value="Genomic_DNA"/>
</dbReference>
<evidence type="ECO:0000256" key="1">
    <source>
        <dbReference type="ARBA" id="ARBA00004651"/>
    </source>
</evidence>
<dbReference type="GO" id="GO:0005886">
    <property type="term" value="C:plasma membrane"/>
    <property type="evidence" value="ECO:0007669"/>
    <property type="project" value="UniProtKB-SubCell"/>
</dbReference>
<feature type="transmembrane region" description="Helical" evidence="11">
    <location>
        <begin position="234"/>
        <end position="257"/>
    </location>
</feature>
<keyword evidence="6 11" id="KW-1133">Transmembrane helix</keyword>
<proteinExistence type="inferred from homology"/>
<feature type="compositionally biased region" description="Basic and acidic residues" evidence="10">
    <location>
        <begin position="331"/>
        <end position="379"/>
    </location>
</feature>
<comment type="subcellular location">
    <subcellularLocation>
        <location evidence="1">Cell membrane</location>
        <topology evidence="1">Multi-pass membrane protein</topology>
    </subcellularLocation>
    <subcellularLocation>
        <location evidence="9">Membrane</location>
        <topology evidence="9">Multi-pass membrane protein</topology>
    </subcellularLocation>
</comment>
<feature type="transmembrane region" description="Helical" evidence="11">
    <location>
        <begin position="20"/>
        <end position="43"/>
    </location>
</feature>
<evidence type="ECO:0000256" key="11">
    <source>
        <dbReference type="SAM" id="Phobius"/>
    </source>
</evidence>
<evidence type="ECO:0000256" key="9">
    <source>
        <dbReference type="RuleBase" id="RU003945"/>
    </source>
</evidence>
<protein>
    <submittedName>
        <fullName evidence="13">Membrane protein insertase YidC</fullName>
    </submittedName>
</protein>
<organism evidence="13 14">
    <name type="scientific">Candidatus Merdivicinus excrementipullorum</name>
    <dbReference type="NCBI Taxonomy" id="2840867"/>
    <lineage>
        <taxon>Bacteria</taxon>
        <taxon>Bacillati</taxon>
        <taxon>Bacillota</taxon>
        <taxon>Clostridia</taxon>
        <taxon>Eubacteriales</taxon>
        <taxon>Oscillospiraceae</taxon>
        <taxon>Oscillospiraceae incertae sedis</taxon>
        <taxon>Candidatus Merdivicinus</taxon>
    </lineage>
</organism>
<dbReference type="InterPro" id="IPR047196">
    <property type="entry name" value="YidC_ALB_C"/>
</dbReference>
<comment type="caution">
    <text evidence="13">The sequence shown here is derived from an EMBL/GenBank/DDBJ whole genome shotgun (WGS) entry which is preliminary data.</text>
</comment>
<comment type="similarity">
    <text evidence="9">Belongs to the OXA1/ALB3/YidC family.</text>
</comment>
<keyword evidence="7 11" id="KW-0472">Membrane</keyword>
<keyword evidence="4 9" id="KW-0812">Transmembrane</keyword>
<feature type="transmembrane region" description="Helical" evidence="11">
    <location>
        <begin position="86"/>
        <end position="106"/>
    </location>
</feature>
<name>A0A9D1K215_9FIRM</name>
<evidence type="ECO:0000256" key="4">
    <source>
        <dbReference type="ARBA" id="ARBA00022692"/>
    </source>
</evidence>